<dbReference type="Pfam" id="PF04542">
    <property type="entry name" value="Sigma70_r2"/>
    <property type="match status" value="1"/>
</dbReference>
<dbReference type="SUPFAM" id="SSF88946">
    <property type="entry name" value="Sigma2 domain of RNA polymerase sigma factors"/>
    <property type="match status" value="1"/>
</dbReference>
<proteinExistence type="inferred from homology"/>
<evidence type="ECO:0000256" key="4">
    <source>
        <dbReference type="ARBA" id="ARBA00023163"/>
    </source>
</evidence>
<evidence type="ECO:0000256" key="3">
    <source>
        <dbReference type="ARBA" id="ARBA00023082"/>
    </source>
</evidence>
<comment type="caution">
    <text evidence="7">The sequence shown here is derived from an EMBL/GenBank/DDBJ whole genome shotgun (WGS) entry which is preliminary data.</text>
</comment>
<gene>
    <name evidence="7" type="ORF">GCM10023144_21620</name>
</gene>
<feature type="domain" description="RNA polymerase sigma factor 70 region 4 type 2" evidence="6">
    <location>
        <begin position="113"/>
        <end position="157"/>
    </location>
</feature>
<name>A0ABP8GZM0_9BURK</name>
<dbReference type="Gene3D" id="1.10.10.10">
    <property type="entry name" value="Winged helix-like DNA-binding domain superfamily/Winged helix DNA-binding domain"/>
    <property type="match status" value="1"/>
</dbReference>
<keyword evidence="2" id="KW-0805">Transcription regulation</keyword>
<keyword evidence="3" id="KW-0731">Sigma factor</keyword>
<dbReference type="Proteomes" id="UP001501671">
    <property type="component" value="Unassembled WGS sequence"/>
</dbReference>
<accession>A0ABP8GZM0</accession>
<dbReference type="PANTHER" id="PTHR43133">
    <property type="entry name" value="RNA POLYMERASE ECF-TYPE SIGMA FACTO"/>
    <property type="match status" value="1"/>
</dbReference>
<feature type="domain" description="RNA polymerase sigma-70 region 2" evidence="5">
    <location>
        <begin position="15"/>
        <end position="81"/>
    </location>
</feature>
<protein>
    <submittedName>
        <fullName evidence="7">Sigma-70 family RNA polymerase sigma factor</fullName>
    </submittedName>
</protein>
<dbReference type="InterPro" id="IPR013249">
    <property type="entry name" value="RNA_pol_sigma70_r4_t2"/>
</dbReference>
<evidence type="ECO:0000259" key="6">
    <source>
        <dbReference type="Pfam" id="PF08281"/>
    </source>
</evidence>
<keyword evidence="4" id="KW-0804">Transcription</keyword>
<dbReference type="InterPro" id="IPR013325">
    <property type="entry name" value="RNA_pol_sigma_r2"/>
</dbReference>
<dbReference type="RefSeq" id="WP_345249186.1">
    <property type="nucleotide sequence ID" value="NZ_BAABFO010000008.1"/>
</dbReference>
<dbReference type="PANTHER" id="PTHR43133:SF63">
    <property type="entry name" value="RNA POLYMERASE SIGMA FACTOR FECI-RELATED"/>
    <property type="match status" value="1"/>
</dbReference>
<dbReference type="NCBIfam" id="TIGR02937">
    <property type="entry name" value="sigma70-ECF"/>
    <property type="match status" value="1"/>
</dbReference>
<dbReference type="InterPro" id="IPR013324">
    <property type="entry name" value="RNA_pol_sigma_r3/r4-like"/>
</dbReference>
<evidence type="ECO:0000259" key="5">
    <source>
        <dbReference type="Pfam" id="PF04542"/>
    </source>
</evidence>
<evidence type="ECO:0000256" key="1">
    <source>
        <dbReference type="ARBA" id="ARBA00010641"/>
    </source>
</evidence>
<dbReference type="InterPro" id="IPR014284">
    <property type="entry name" value="RNA_pol_sigma-70_dom"/>
</dbReference>
<evidence type="ECO:0000313" key="8">
    <source>
        <dbReference type="Proteomes" id="UP001501671"/>
    </source>
</evidence>
<evidence type="ECO:0000313" key="7">
    <source>
        <dbReference type="EMBL" id="GAA4332071.1"/>
    </source>
</evidence>
<dbReference type="Pfam" id="PF08281">
    <property type="entry name" value="Sigma70_r4_2"/>
    <property type="match status" value="1"/>
</dbReference>
<evidence type="ECO:0000256" key="2">
    <source>
        <dbReference type="ARBA" id="ARBA00023015"/>
    </source>
</evidence>
<reference evidence="8" key="1">
    <citation type="journal article" date="2019" name="Int. J. Syst. Evol. Microbiol.">
        <title>The Global Catalogue of Microorganisms (GCM) 10K type strain sequencing project: providing services to taxonomists for standard genome sequencing and annotation.</title>
        <authorList>
            <consortium name="The Broad Institute Genomics Platform"/>
            <consortium name="The Broad Institute Genome Sequencing Center for Infectious Disease"/>
            <person name="Wu L."/>
            <person name="Ma J."/>
        </authorList>
    </citation>
    <scope>NUCLEOTIDE SEQUENCE [LARGE SCALE GENOMIC DNA]</scope>
    <source>
        <strain evidence="8">JCM 17666</strain>
    </source>
</reference>
<dbReference type="EMBL" id="BAABFO010000008">
    <property type="protein sequence ID" value="GAA4332071.1"/>
    <property type="molecule type" value="Genomic_DNA"/>
</dbReference>
<dbReference type="Gene3D" id="1.10.1740.10">
    <property type="match status" value="1"/>
</dbReference>
<organism evidence="7 8">
    <name type="scientific">Pigmentiphaga soli</name>
    <dbReference type="NCBI Taxonomy" id="1007095"/>
    <lineage>
        <taxon>Bacteria</taxon>
        <taxon>Pseudomonadati</taxon>
        <taxon>Pseudomonadota</taxon>
        <taxon>Betaproteobacteria</taxon>
        <taxon>Burkholderiales</taxon>
        <taxon>Alcaligenaceae</taxon>
        <taxon>Pigmentiphaga</taxon>
    </lineage>
</organism>
<dbReference type="InterPro" id="IPR036388">
    <property type="entry name" value="WH-like_DNA-bd_sf"/>
</dbReference>
<dbReference type="SUPFAM" id="SSF88659">
    <property type="entry name" value="Sigma3 and sigma4 domains of RNA polymerase sigma factors"/>
    <property type="match status" value="1"/>
</dbReference>
<keyword evidence="8" id="KW-1185">Reference proteome</keyword>
<dbReference type="InterPro" id="IPR007627">
    <property type="entry name" value="RNA_pol_sigma70_r2"/>
</dbReference>
<dbReference type="InterPro" id="IPR039425">
    <property type="entry name" value="RNA_pol_sigma-70-like"/>
</dbReference>
<sequence length="170" mass="18856">MADDARPVLVDYLARHYASLKLRVARLVGNADLAGDAMQDTWLRLQSRDADQAGAPIQSPASYLVRTAVNIAADIQRRQARSLPADEVEALKALADPAPGPEQVAAARADIGDLLKLVETMPARRREVFVLIHWEGMSQPEAARRLGVSLRTVEYELKYIHDHLNARMPR</sequence>
<comment type="similarity">
    <text evidence="1">Belongs to the sigma-70 factor family. ECF subfamily.</text>
</comment>